<evidence type="ECO:0000313" key="4">
    <source>
        <dbReference type="EMBL" id="GHI61100.1"/>
    </source>
</evidence>
<evidence type="ECO:0000256" key="1">
    <source>
        <dbReference type="ARBA" id="ARBA00010990"/>
    </source>
</evidence>
<evidence type="ECO:0000256" key="2">
    <source>
        <dbReference type="ARBA" id="ARBA00022679"/>
    </source>
</evidence>
<dbReference type="InterPro" id="IPR050559">
    <property type="entry name" value="P-Pant_transferase_sf"/>
</dbReference>
<keyword evidence="5" id="KW-1185">Reference proteome</keyword>
<accession>A0ABQ3RZ04</accession>
<keyword evidence="2" id="KW-0808">Transferase</keyword>
<proteinExistence type="inferred from homology"/>
<sequence>MTGHPVQVWWARLDDARPALLTLLDPVERARWESTPDPAGRGRFLVGCALGRLVLGRLLDLPPADVPLRRVCPRCAGPHGKPRLRTAPDVPAGEPADLDFSVTHSGTLIGVAVCRGGEVGLDVEESGPDAVVDVDSAAGVALSAPELAALHARPPGERQSAFLRTWTRKEAVLKALGTGLTVPLRELQVSPPDHPPAVLTWPTALPPHPRMSLTDLLVENTHPAAVAVALRAPSGAEPRTTGTEEDETAVQVAVQDGTRTLADYAG</sequence>
<dbReference type="PANTHER" id="PTHR12215:SF10">
    <property type="entry name" value="L-AMINOADIPATE-SEMIALDEHYDE DEHYDROGENASE-PHOSPHOPANTETHEINYL TRANSFERASE"/>
    <property type="match status" value="1"/>
</dbReference>
<dbReference type="GeneID" id="91470627"/>
<dbReference type="RefSeq" id="WP_229901029.1">
    <property type="nucleotide sequence ID" value="NZ_BMSI01000001.1"/>
</dbReference>
<comment type="caution">
    <text evidence="4">The sequence shown here is derived from an EMBL/GenBank/DDBJ whole genome shotgun (WGS) entry which is preliminary data.</text>
</comment>
<dbReference type="PANTHER" id="PTHR12215">
    <property type="entry name" value="PHOSPHOPANTETHEINE TRANSFERASE"/>
    <property type="match status" value="1"/>
</dbReference>
<evidence type="ECO:0000313" key="5">
    <source>
        <dbReference type="Proteomes" id="UP000649259"/>
    </source>
</evidence>
<reference evidence="5" key="1">
    <citation type="submission" date="2023-07" db="EMBL/GenBank/DDBJ databases">
        <title>Whole genome shotgun sequence of Streptomyces cacaoi subsp. asoensis NBRC 13813.</title>
        <authorList>
            <person name="Komaki H."/>
            <person name="Tamura T."/>
        </authorList>
    </citation>
    <scope>NUCLEOTIDE SEQUENCE [LARGE SCALE GENOMIC DNA]</scope>
    <source>
        <strain evidence="5">NBRC 13813</strain>
    </source>
</reference>
<comment type="similarity">
    <text evidence="1">Belongs to the P-Pant transferase superfamily. Gsp/Sfp/HetI/AcpT family.</text>
</comment>
<gene>
    <name evidence="4" type="ORF">Saso_27500</name>
</gene>
<organism evidence="4 5">
    <name type="scientific">Streptomyces asoensis</name>
    <dbReference type="NCBI Taxonomy" id="249586"/>
    <lineage>
        <taxon>Bacteria</taxon>
        <taxon>Bacillati</taxon>
        <taxon>Actinomycetota</taxon>
        <taxon>Actinomycetes</taxon>
        <taxon>Kitasatosporales</taxon>
        <taxon>Streptomycetaceae</taxon>
        <taxon>Streptomyces</taxon>
    </lineage>
</organism>
<dbReference type="Gene3D" id="3.90.470.20">
    <property type="entry name" value="4'-phosphopantetheinyl transferase domain"/>
    <property type="match status" value="2"/>
</dbReference>
<dbReference type="EMBL" id="BNEB01000003">
    <property type="protein sequence ID" value="GHI61100.1"/>
    <property type="molecule type" value="Genomic_DNA"/>
</dbReference>
<protein>
    <recommendedName>
        <fullName evidence="3">4'-phosphopantetheinyl transferase domain-containing protein</fullName>
    </recommendedName>
</protein>
<dbReference type="Proteomes" id="UP000649259">
    <property type="component" value="Unassembled WGS sequence"/>
</dbReference>
<dbReference type="Pfam" id="PF01648">
    <property type="entry name" value="ACPS"/>
    <property type="match status" value="1"/>
</dbReference>
<dbReference type="InterPro" id="IPR008278">
    <property type="entry name" value="4-PPantetheinyl_Trfase_dom"/>
</dbReference>
<feature type="domain" description="4'-phosphopantetheinyl transferase" evidence="3">
    <location>
        <begin position="119"/>
        <end position="224"/>
    </location>
</feature>
<evidence type="ECO:0000259" key="3">
    <source>
        <dbReference type="Pfam" id="PF01648"/>
    </source>
</evidence>
<dbReference type="InterPro" id="IPR037143">
    <property type="entry name" value="4-PPantetheinyl_Trfase_dom_sf"/>
</dbReference>
<dbReference type="SUPFAM" id="SSF56214">
    <property type="entry name" value="4'-phosphopantetheinyl transferase"/>
    <property type="match status" value="2"/>
</dbReference>
<name>A0ABQ3RZ04_9ACTN</name>